<comment type="caution">
    <text evidence="2">The sequence shown here is derived from an EMBL/GenBank/DDBJ whole genome shotgun (WGS) entry which is preliminary data.</text>
</comment>
<evidence type="ECO:0000259" key="1">
    <source>
        <dbReference type="SMART" id="SM00922"/>
    </source>
</evidence>
<reference evidence="3" key="1">
    <citation type="journal article" date="2019" name="Int. J. Syst. Evol. Microbiol.">
        <title>The Global Catalogue of Microorganisms (GCM) 10K type strain sequencing project: providing services to taxonomists for standard genome sequencing and annotation.</title>
        <authorList>
            <consortium name="The Broad Institute Genomics Platform"/>
            <consortium name="The Broad Institute Genome Sequencing Center for Infectious Disease"/>
            <person name="Wu L."/>
            <person name="Ma J."/>
        </authorList>
    </citation>
    <scope>NUCLEOTIDE SEQUENCE [LARGE SCALE GENOMIC DNA]</scope>
    <source>
        <strain evidence="3">JCM 16548</strain>
    </source>
</reference>
<dbReference type="SUPFAM" id="SSF54826">
    <property type="entry name" value="Enolase N-terminal domain-like"/>
    <property type="match status" value="1"/>
</dbReference>
<sequence>MKITDARVVVTSPGRNYVTLIIETEDGVSGLGDATLNGRELAVTSYLRDHVCPLLIGRDARRITDTWSYLYKGAYWRRGPVTMTAIAAVDVALWDIKGKAAGLPVYQLLGGAARDGAMVYCHASGSTLDELSRDVQDHLDQGYLAIRAQAAIPGLVKTYGIAKASDKADGRIYEPASGALPQEDTWETGAYLDFAPQMMAHLRHEFGYGLHLLHDVHHRLTPIEAGRLGAALEPYRLFWLEDPTPAEDQSAYRLIRQHTTTPIAVGEVFNSIWDCQQLITERLIDYIRTSVAHAGGITHLQKIFALADLYGVRSGSHGPGDLSPVAMAAALHVDLTIPNFGLQEYMGHRPEAAEVFGTAYTFADGYMHPGDQPGLGVTFDEQAAARYPYEPRYLPVNRRLDGSVHDW</sequence>
<dbReference type="Gene3D" id="3.30.390.10">
    <property type="entry name" value="Enolase-like, N-terminal domain"/>
    <property type="match status" value="1"/>
</dbReference>
<protein>
    <submittedName>
        <fullName evidence="2">D-galactonate dehydratase family protein</fullName>
    </submittedName>
</protein>
<dbReference type="InterPro" id="IPR018110">
    <property type="entry name" value="Mandel_Rmase/mucon_lact_enz_CS"/>
</dbReference>
<dbReference type="Pfam" id="PF13378">
    <property type="entry name" value="MR_MLE_C"/>
    <property type="match status" value="1"/>
</dbReference>
<accession>A0ABP7DF72</accession>
<gene>
    <name evidence="2" type="ORF">GCM10022204_19290</name>
</gene>
<dbReference type="NCBIfam" id="NF011654">
    <property type="entry name" value="PRK15072.1"/>
    <property type="match status" value="1"/>
</dbReference>
<dbReference type="InterPro" id="IPR034593">
    <property type="entry name" value="DgoD-like"/>
</dbReference>
<dbReference type="RefSeq" id="WP_344812113.1">
    <property type="nucleotide sequence ID" value="NZ_BAAAYX010000004.1"/>
</dbReference>
<feature type="domain" description="Mandelate racemase/muconate lactonizing enzyme C-terminal" evidence="1">
    <location>
        <begin position="128"/>
        <end position="262"/>
    </location>
</feature>
<dbReference type="InterPro" id="IPR034589">
    <property type="entry name" value="D-mannonate_dehydratase-like"/>
</dbReference>
<dbReference type="InterPro" id="IPR013342">
    <property type="entry name" value="Mandelate_racemase_C"/>
</dbReference>
<name>A0ABP7DF72_9ACTN</name>
<keyword evidence="3" id="KW-1185">Reference proteome</keyword>
<dbReference type="SMART" id="SM00922">
    <property type="entry name" value="MR_MLE"/>
    <property type="match status" value="1"/>
</dbReference>
<dbReference type="InterPro" id="IPR029065">
    <property type="entry name" value="Enolase_C-like"/>
</dbReference>
<dbReference type="Pfam" id="PF02746">
    <property type="entry name" value="MR_MLE_N"/>
    <property type="match status" value="1"/>
</dbReference>
<dbReference type="InterPro" id="IPR013341">
    <property type="entry name" value="Mandelate_racemase_N_dom"/>
</dbReference>
<dbReference type="SFLD" id="SFLDG00033">
    <property type="entry name" value="mannonate_dehydratase"/>
    <property type="match status" value="1"/>
</dbReference>
<dbReference type="PROSITE" id="PS00909">
    <property type="entry name" value="MR_MLE_2"/>
    <property type="match status" value="1"/>
</dbReference>
<dbReference type="SUPFAM" id="SSF51604">
    <property type="entry name" value="Enolase C-terminal domain-like"/>
    <property type="match status" value="1"/>
</dbReference>
<dbReference type="InterPro" id="IPR036849">
    <property type="entry name" value="Enolase-like_C_sf"/>
</dbReference>
<dbReference type="PANTHER" id="PTHR48080:SF6">
    <property type="entry name" value="STARVATION-SENSING PROTEIN RSPA"/>
    <property type="match status" value="1"/>
</dbReference>
<dbReference type="PROSITE" id="PS00908">
    <property type="entry name" value="MR_MLE_1"/>
    <property type="match status" value="1"/>
</dbReference>
<dbReference type="NCBIfam" id="NF043051">
    <property type="entry name" value="ManoateDhtManD"/>
    <property type="match status" value="1"/>
</dbReference>
<proteinExistence type="predicted"/>
<evidence type="ECO:0000313" key="3">
    <source>
        <dbReference type="Proteomes" id="UP001500051"/>
    </source>
</evidence>
<evidence type="ECO:0000313" key="2">
    <source>
        <dbReference type="EMBL" id="GAA3702381.1"/>
    </source>
</evidence>
<dbReference type="InterPro" id="IPR029017">
    <property type="entry name" value="Enolase-like_N"/>
</dbReference>
<dbReference type="Proteomes" id="UP001500051">
    <property type="component" value="Unassembled WGS sequence"/>
</dbReference>
<organism evidence="2 3">
    <name type="scientific">Microlunatus aurantiacus</name>
    <dbReference type="NCBI Taxonomy" id="446786"/>
    <lineage>
        <taxon>Bacteria</taxon>
        <taxon>Bacillati</taxon>
        <taxon>Actinomycetota</taxon>
        <taxon>Actinomycetes</taxon>
        <taxon>Propionibacteriales</taxon>
        <taxon>Propionibacteriaceae</taxon>
        <taxon>Microlunatus</taxon>
    </lineage>
</organism>
<dbReference type="PANTHER" id="PTHR48080">
    <property type="entry name" value="D-GALACTONATE DEHYDRATASE-RELATED"/>
    <property type="match status" value="1"/>
</dbReference>
<dbReference type="Gene3D" id="3.20.20.120">
    <property type="entry name" value="Enolase-like C-terminal domain"/>
    <property type="match status" value="1"/>
</dbReference>
<dbReference type="EMBL" id="BAAAYX010000004">
    <property type="protein sequence ID" value="GAA3702381.1"/>
    <property type="molecule type" value="Genomic_DNA"/>
</dbReference>
<dbReference type="SFLD" id="SFLDS00001">
    <property type="entry name" value="Enolase"/>
    <property type="match status" value="1"/>
</dbReference>